<dbReference type="GO" id="GO:0008830">
    <property type="term" value="F:dTDP-4-dehydrorhamnose 3,5-epimerase activity"/>
    <property type="evidence" value="ECO:0007669"/>
    <property type="project" value="UniProtKB-EC"/>
</dbReference>
<dbReference type="PANTHER" id="PTHR21047:SF2">
    <property type="entry name" value="THYMIDINE DIPHOSPHO-4-KETO-RHAMNOSE 3,5-EPIMERASE"/>
    <property type="match status" value="1"/>
</dbReference>
<evidence type="ECO:0000256" key="7">
    <source>
        <dbReference type="ARBA" id="ARBA00033311"/>
    </source>
</evidence>
<organism evidence="8">
    <name type="scientific">Serratia fonticola</name>
    <dbReference type="NCBI Taxonomy" id="47917"/>
    <lineage>
        <taxon>Bacteria</taxon>
        <taxon>Pseudomonadati</taxon>
        <taxon>Pseudomonadota</taxon>
        <taxon>Gammaproteobacteria</taxon>
        <taxon>Enterobacterales</taxon>
        <taxon>Yersiniaceae</taxon>
        <taxon>Serratia</taxon>
    </lineage>
</organism>
<dbReference type="Pfam" id="PF00908">
    <property type="entry name" value="dTDP_sugar_isom"/>
    <property type="match status" value="1"/>
</dbReference>
<evidence type="ECO:0000256" key="4">
    <source>
        <dbReference type="ARBA" id="ARBA00019595"/>
    </source>
</evidence>
<evidence type="ECO:0000256" key="3">
    <source>
        <dbReference type="ARBA" id="ARBA00012098"/>
    </source>
</evidence>
<protein>
    <recommendedName>
        <fullName evidence="4">dTDP-4-dehydrorhamnose 3,5-epimerase</fullName>
        <ecNumber evidence="3">5.1.3.13</ecNumber>
    </recommendedName>
    <alternativeName>
        <fullName evidence="6">Thymidine diphospho-4-keto-rhamnose 3,5-epimerase</fullName>
    </alternativeName>
    <alternativeName>
        <fullName evidence="5">dTDP-4-keto-6-deoxyglucose 3,5-epimerase</fullName>
    </alternativeName>
    <alternativeName>
        <fullName evidence="7">dTDP-6-deoxy-D-xylo-4-hexulose 3,5-epimerase</fullName>
    </alternativeName>
</protein>
<proteinExistence type="predicted"/>
<evidence type="ECO:0000256" key="1">
    <source>
        <dbReference type="ARBA" id="ARBA00001298"/>
    </source>
</evidence>
<dbReference type="SUPFAM" id="SSF51182">
    <property type="entry name" value="RmlC-like cupins"/>
    <property type="match status" value="1"/>
</dbReference>
<comment type="catalytic activity">
    <reaction evidence="1">
        <text>dTDP-4-dehydro-6-deoxy-alpha-D-glucose = dTDP-4-dehydro-beta-L-rhamnose</text>
        <dbReference type="Rhea" id="RHEA:16969"/>
        <dbReference type="ChEBI" id="CHEBI:57649"/>
        <dbReference type="ChEBI" id="CHEBI:62830"/>
        <dbReference type="EC" id="5.1.3.13"/>
    </reaction>
</comment>
<dbReference type="InterPro" id="IPR014710">
    <property type="entry name" value="RmlC-like_jellyroll"/>
</dbReference>
<dbReference type="AlphaFoldDB" id="A0A4U9TR11"/>
<accession>A0A4U9TR11</accession>
<name>A0A4U9TR11_SERFO</name>
<dbReference type="EMBL" id="CABEEZ010000029">
    <property type="protein sequence ID" value="VTR22590.1"/>
    <property type="molecule type" value="Genomic_DNA"/>
</dbReference>
<evidence type="ECO:0000313" key="8">
    <source>
        <dbReference type="EMBL" id="VTR22590.1"/>
    </source>
</evidence>
<dbReference type="GO" id="GO:0000271">
    <property type="term" value="P:polysaccharide biosynthetic process"/>
    <property type="evidence" value="ECO:0007669"/>
    <property type="project" value="TreeGrafter"/>
</dbReference>
<dbReference type="InterPro" id="IPR000888">
    <property type="entry name" value="RmlC-like"/>
</dbReference>
<dbReference type="GO" id="GO:0005829">
    <property type="term" value="C:cytosol"/>
    <property type="evidence" value="ECO:0007669"/>
    <property type="project" value="TreeGrafter"/>
</dbReference>
<dbReference type="PANTHER" id="PTHR21047">
    <property type="entry name" value="DTDP-6-DEOXY-D-GLUCOSE-3,5 EPIMERASE"/>
    <property type="match status" value="1"/>
</dbReference>
<dbReference type="EC" id="5.1.3.13" evidence="3"/>
<evidence type="ECO:0000256" key="5">
    <source>
        <dbReference type="ARBA" id="ARBA00029758"/>
    </source>
</evidence>
<dbReference type="Gene3D" id="2.60.120.10">
    <property type="entry name" value="Jelly Rolls"/>
    <property type="match status" value="1"/>
</dbReference>
<gene>
    <name evidence="8" type="primary">rfbC_2</name>
    <name evidence="8" type="ORF">NCTC12965_01547</name>
</gene>
<keyword evidence="8" id="KW-0413">Isomerase</keyword>
<dbReference type="InterPro" id="IPR011051">
    <property type="entry name" value="RmlC_Cupin_sf"/>
</dbReference>
<reference evidence="8" key="1">
    <citation type="submission" date="2019-05" db="EMBL/GenBank/DDBJ databases">
        <authorList>
            <consortium name="Pathogen Informatics"/>
        </authorList>
    </citation>
    <scope>NUCLEOTIDE SEQUENCE [LARGE SCALE GENOMIC DNA]</scope>
    <source>
        <strain evidence="8">NCTC12965</strain>
    </source>
</reference>
<sequence>MQVTDTKIDGVKIIQPKVFGDARGFFLETFEKRRYQEMLDIDLDFVQDNHSRSSRGVLRGLHFQKDKSSGQTSACSAW</sequence>
<evidence type="ECO:0000256" key="2">
    <source>
        <dbReference type="ARBA" id="ARBA00001997"/>
    </source>
</evidence>
<comment type="function">
    <text evidence="2">Catalyzes the epimerization of the C3' and C5'positions of dTDP-6-deoxy-D-xylo-4-hexulose, forming dTDP-6-deoxy-L-lyxo-4-hexulose.</text>
</comment>
<evidence type="ECO:0000256" key="6">
    <source>
        <dbReference type="ARBA" id="ARBA00031424"/>
    </source>
</evidence>